<dbReference type="Pfam" id="PF00563">
    <property type="entry name" value="EAL"/>
    <property type="match status" value="1"/>
</dbReference>
<dbReference type="Gene3D" id="3.30.70.270">
    <property type="match status" value="1"/>
</dbReference>
<feature type="coiled-coil region" evidence="1">
    <location>
        <begin position="374"/>
        <end position="401"/>
    </location>
</feature>
<reference evidence="6 7" key="1">
    <citation type="submission" date="2019-04" db="EMBL/GenBank/DDBJ databases">
        <title>Genome sequence of strain 7209-2.</title>
        <authorList>
            <person name="Gao J."/>
            <person name="Sun J."/>
        </authorList>
    </citation>
    <scope>NUCLEOTIDE SEQUENCE [LARGE SCALE GENOMIC DNA]</scope>
    <source>
        <strain evidence="6 7">7209-2</strain>
    </source>
</reference>
<dbReference type="PANTHER" id="PTHR44757">
    <property type="entry name" value="DIGUANYLATE CYCLASE DGCP"/>
    <property type="match status" value="1"/>
</dbReference>
<dbReference type="InterPro" id="IPR001633">
    <property type="entry name" value="EAL_dom"/>
</dbReference>
<dbReference type="SMART" id="SM00091">
    <property type="entry name" value="PAS"/>
    <property type="match status" value="3"/>
</dbReference>
<dbReference type="InterPro" id="IPR000014">
    <property type="entry name" value="PAS"/>
</dbReference>
<gene>
    <name evidence="6" type="ORF">E9677_21845</name>
</gene>
<dbReference type="InterPro" id="IPR001610">
    <property type="entry name" value="PAC"/>
</dbReference>
<comment type="caution">
    <text evidence="6">The sequence shown here is derived from an EMBL/GenBank/DDBJ whole genome shotgun (WGS) entry which is preliminary data.</text>
</comment>
<evidence type="ECO:0000313" key="6">
    <source>
        <dbReference type="EMBL" id="THV11001.1"/>
    </source>
</evidence>
<dbReference type="InterPro" id="IPR035965">
    <property type="entry name" value="PAS-like_dom_sf"/>
</dbReference>
<feature type="domain" description="EAL" evidence="4">
    <location>
        <begin position="581"/>
        <end position="832"/>
    </location>
</feature>
<dbReference type="SMART" id="SM00267">
    <property type="entry name" value="GGDEF"/>
    <property type="match status" value="1"/>
</dbReference>
<protein>
    <submittedName>
        <fullName evidence="6">EAL domain-containing protein</fullName>
    </submittedName>
</protein>
<feature type="domain" description="PAC" evidence="3">
    <location>
        <begin position="335"/>
        <end position="386"/>
    </location>
</feature>
<dbReference type="SMART" id="SM00086">
    <property type="entry name" value="PAC"/>
    <property type="match status" value="2"/>
</dbReference>
<dbReference type="CDD" id="cd00130">
    <property type="entry name" value="PAS"/>
    <property type="match status" value="2"/>
</dbReference>
<dbReference type="InterPro" id="IPR052155">
    <property type="entry name" value="Biofilm_reg_signaling"/>
</dbReference>
<evidence type="ECO:0000256" key="1">
    <source>
        <dbReference type="SAM" id="Coils"/>
    </source>
</evidence>
<dbReference type="PROSITE" id="PS50113">
    <property type="entry name" value="PAC"/>
    <property type="match status" value="2"/>
</dbReference>
<proteinExistence type="predicted"/>
<dbReference type="Gene3D" id="2.10.70.100">
    <property type="match status" value="1"/>
</dbReference>
<dbReference type="NCBIfam" id="TIGR00229">
    <property type="entry name" value="sensory_box"/>
    <property type="match status" value="1"/>
</dbReference>
<dbReference type="Gene3D" id="3.20.20.450">
    <property type="entry name" value="EAL domain"/>
    <property type="match status" value="1"/>
</dbReference>
<feature type="domain" description="PAS" evidence="2">
    <location>
        <begin position="154"/>
        <end position="202"/>
    </location>
</feature>
<dbReference type="InterPro" id="IPR013655">
    <property type="entry name" value="PAS_fold_3"/>
</dbReference>
<dbReference type="InterPro" id="IPR000700">
    <property type="entry name" value="PAS-assoc_C"/>
</dbReference>
<dbReference type="PANTHER" id="PTHR44757:SF2">
    <property type="entry name" value="BIOFILM ARCHITECTURE MAINTENANCE PROTEIN MBAA"/>
    <property type="match status" value="1"/>
</dbReference>
<dbReference type="PROSITE" id="PS50887">
    <property type="entry name" value="GGDEF"/>
    <property type="match status" value="1"/>
</dbReference>
<dbReference type="Pfam" id="PF08447">
    <property type="entry name" value="PAS_3"/>
    <property type="match status" value="2"/>
</dbReference>
<dbReference type="EMBL" id="STGT01000006">
    <property type="protein sequence ID" value="THV11001.1"/>
    <property type="molecule type" value="Genomic_DNA"/>
</dbReference>
<dbReference type="InterPro" id="IPR043128">
    <property type="entry name" value="Rev_trsase/Diguanyl_cyclase"/>
</dbReference>
<keyword evidence="7" id="KW-1185">Reference proteome</keyword>
<feature type="domain" description="PAC" evidence="3">
    <location>
        <begin position="206"/>
        <end position="259"/>
    </location>
</feature>
<evidence type="ECO:0000259" key="5">
    <source>
        <dbReference type="PROSITE" id="PS50887"/>
    </source>
</evidence>
<evidence type="ECO:0000259" key="2">
    <source>
        <dbReference type="PROSITE" id="PS50112"/>
    </source>
</evidence>
<sequence>MRPDVAIKATSPRGGGIDIATLPSPAAWVDANGIVEARNAAMADFFNVESGRPFSDVLRPEDVGAFDLALKRLTLGAPSASVEIQATGDRKASFVTSLAKPQSDDASQVILLQLIDITSLRQSFDALAERESRWNHALVGSASGVWDQRNSGEMYYSEVWRSIRGLGPDDPIAQNMEEWLELVHPQDRERVLHSIERQNEGDPDYTTFQYREMHKDGHYVWIECRGACVERDENGQPARIVGTDTDVTARKAQEEWLEGLSRRLKLAVDISRIGIFETDFDAGISEWDERMREIFEVPFDEDVRVGDFWERKLHPDDRERTLAHVEMRIAALKPFTDNYRITASNGSTRYIRANSLPYVDNDGHLKMIGVNWDVTEDQRLRQELECQKALAEARNAELDQIRIDAEYSALHDYLTALPNRRYLESRLDELRKTSSERKRGIAVLHIDLDRFKQINDTLGHGAGDAMLKHAARILRDNIRPTDFAARIGGDEFVVLLDYDGNDEVLSTIADRIIGEMRQPVWHNGQECRFGASIGIAYSEDRSADPRALLQNADIALYNAKNQGRNRHEFYTQSSRRLLADARRLSSELLRALENDEIIPFYQLQFDAKTRKITGAECLARWQHPTQGILGPDRFLAAAEECGVLAQIDGIILEKALADVAVWREEGLLLPKISVNVSARRLKDPNLASGLAALDIKPGTVSFELLESVFLDRQDAAVMANLETLRRLSIDIEIDDFGTGHASIVGLLNLKPSTLKIDRQLIENIPTSQEQRILVMSIIQIARSLKIKVTAEGVETEEHARILKRLGCDVLQGYGLARPLDVTATGDLLRAHKKAAAT</sequence>
<dbReference type="CDD" id="cd01949">
    <property type="entry name" value="GGDEF"/>
    <property type="match status" value="1"/>
</dbReference>
<dbReference type="SMART" id="SM00052">
    <property type="entry name" value="EAL"/>
    <property type="match status" value="1"/>
</dbReference>
<dbReference type="CDD" id="cd01948">
    <property type="entry name" value="EAL"/>
    <property type="match status" value="1"/>
</dbReference>
<dbReference type="SUPFAM" id="SSF141868">
    <property type="entry name" value="EAL domain-like"/>
    <property type="match status" value="1"/>
</dbReference>
<evidence type="ECO:0000259" key="4">
    <source>
        <dbReference type="PROSITE" id="PS50883"/>
    </source>
</evidence>
<name>A0ABY2QNU9_9HYPH</name>
<evidence type="ECO:0000259" key="3">
    <source>
        <dbReference type="PROSITE" id="PS50113"/>
    </source>
</evidence>
<dbReference type="Proteomes" id="UP000309667">
    <property type="component" value="Unassembled WGS sequence"/>
</dbReference>
<evidence type="ECO:0000313" key="7">
    <source>
        <dbReference type="Proteomes" id="UP000309667"/>
    </source>
</evidence>
<dbReference type="RefSeq" id="WP_136560174.1">
    <property type="nucleotide sequence ID" value="NZ_STGT01000006.1"/>
</dbReference>
<dbReference type="InterPro" id="IPR035919">
    <property type="entry name" value="EAL_sf"/>
</dbReference>
<dbReference type="InterPro" id="IPR000160">
    <property type="entry name" value="GGDEF_dom"/>
</dbReference>
<dbReference type="InterPro" id="IPR029787">
    <property type="entry name" value="Nucleotide_cyclase"/>
</dbReference>
<accession>A0ABY2QNU9</accession>
<dbReference type="SUPFAM" id="SSF55785">
    <property type="entry name" value="PYP-like sensor domain (PAS domain)"/>
    <property type="match status" value="2"/>
</dbReference>
<dbReference type="Pfam" id="PF00990">
    <property type="entry name" value="GGDEF"/>
    <property type="match status" value="1"/>
</dbReference>
<dbReference type="Gene3D" id="3.30.450.20">
    <property type="entry name" value="PAS domain"/>
    <property type="match status" value="2"/>
</dbReference>
<keyword evidence="1" id="KW-0175">Coiled coil</keyword>
<dbReference type="PROSITE" id="PS50112">
    <property type="entry name" value="PAS"/>
    <property type="match status" value="1"/>
</dbReference>
<dbReference type="SUPFAM" id="SSF55073">
    <property type="entry name" value="Nucleotide cyclase"/>
    <property type="match status" value="1"/>
</dbReference>
<feature type="domain" description="GGDEF" evidence="5">
    <location>
        <begin position="439"/>
        <end position="572"/>
    </location>
</feature>
<dbReference type="NCBIfam" id="TIGR00254">
    <property type="entry name" value="GGDEF"/>
    <property type="match status" value="1"/>
</dbReference>
<organism evidence="6 7">
    <name type="scientific">Rhizobium rhizophilum</name>
    <dbReference type="NCBI Taxonomy" id="1850373"/>
    <lineage>
        <taxon>Bacteria</taxon>
        <taxon>Pseudomonadati</taxon>
        <taxon>Pseudomonadota</taxon>
        <taxon>Alphaproteobacteria</taxon>
        <taxon>Hyphomicrobiales</taxon>
        <taxon>Rhizobiaceae</taxon>
        <taxon>Rhizobium/Agrobacterium group</taxon>
        <taxon>Rhizobium</taxon>
    </lineage>
</organism>
<dbReference type="PROSITE" id="PS50883">
    <property type="entry name" value="EAL"/>
    <property type="match status" value="1"/>
</dbReference>